<dbReference type="EMBL" id="CAJEWN010000009">
    <property type="protein sequence ID" value="CAD2130327.1"/>
    <property type="molecule type" value="Genomic_DNA"/>
</dbReference>
<feature type="domain" description="EF-hand" evidence="6">
    <location>
        <begin position="11"/>
        <end position="37"/>
    </location>
</feature>
<reference evidence="7 8" key="1">
    <citation type="submission" date="2020-08" db="EMBL/GenBank/DDBJ databases">
        <authorList>
            <person name="Koutsovoulos G."/>
            <person name="Danchin GJ E."/>
        </authorList>
    </citation>
    <scope>NUCLEOTIDE SEQUENCE [LARGE SCALE GENOMIC DNA]</scope>
</reference>
<evidence type="ECO:0000313" key="7">
    <source>
        <dbReference type="EMBL" id="CAD2130327.1"/>
    </source>
</evidence>
<protein>
    <recommendedName>
        <fullName evidence="6">EF-hand domain-containing protein</fullName>
    </recommendedName>
</protein>
<dbReference type="GO" id="GO:0005509">
    <property type="term" value="F:calcium ion binding"/>
    <property type="evidence" value="ECO:0007669"/>
    <property type="project" value="InterPro"/>
</dbReference>
<keyword evidence="2" id="KW-0963">Cytoplasm</keyword>
<proteinExistence type="predicted"/>
<evidence type="ECO:0000256" key="5">
    <source>
        <dbReference type="ARBA" id="ARBA00022837"/>
    </source>
</evidence>
<dbReference type="InterPro" id="IPR011992">
    <property type="entry name" value="EF-hand-dom_pair"/>
</dbReference>
<dbReference type="GO" id="GO:0048306">
    <property type="term" value="F:calcium-dependent protein binding"/>
    <property type="evidence" value="ECO:0007669"/>
    <property type="project" value="UniProtKB-ARBA"/>
</dbReference>
<dbReference type="Pfam" id="PF13499">
    <property type="entry name" value="EF-hand_7"/>
    <property type="match status" value="2"/>
</dbReference>
<evidence type="ECO:0000256" key="2">
    <source>
        <dbReference type="ARBA" id="ARBA00022490"/>
    </source>
</evidence>
<evidence type="ECO:0000256" key="4">
    <source>
        <dbReference type="ARBA" id="ARBA00022737"/>
    </source>
</evidence>
<dbReference type="InterPro" id="IPR051426">
    <property type="entry name" value="Peflin/Sorcin_CaBP"/>
</dbReference>
<gene>
    <name evidence="7" type="ORF">MENT_LOCUS2926</name>
</gene>
<evidence type="ECO:0000256" key="1">
    <source>
        <dbReference type="ARBA" id="ARBA00004496"/>
    </source>
</evidence>
<comment type="subcellular location">
    <subcellularLocation>
        <location evidence="1">Cytoplasm</location>
    </subcellularLocation>
</comment>
<dbReference type="OrthoDB" id="186625at2759"/>
<evidence type="ECO:0000313" key="8">
    <source>
        <dbReference type="Proteomes" id="UP000580250"/>
    </source>
</evidence>
<feature type="domain" description="EF-hand" evidence="6">
    <location>
        <begin position="69"/>
        <end position="104"/>
    </location>
</feature>
<dbReference type="PROSITE" id="PS50222">
    <property type="entry name" value="EF_HAND_2"/>
    <property type="match status" value="3"/>
</dbReference>
<keyword evidence="5" id="KW-0106">Calcium</keyword>
<evidence type="ECO:0000259" key="6">
    <source>
        <dbReference type="PROSITE" id="PS50222"/>
    </source>
</evidence>
<keyword evidence="4" id="KW-0677">Repeat</keyword>
<dbReference type="SMART" id="SM00054">
    <property type="entry name" value="EFh"/>
    <property type="match status" value="5"/>
</dbReference>
<dbReference type="SUPFAM" id="SSF47473">
    <property type="entry name" value="EF-hand"/>
    <property type="match status" value="1"/>
</dbReference>
<dbReference type="PANTHER" id="PTHR46212:SF9">
    <property type="entry name" value="PROGRAMMED CELL DEATH PROTEIN 6"/>
    <property type="match status" value="1"/>
</dbReference>
<dbReference type="AlphaFoldDB" id="A0A6V7TRE6"/>
<dbReference type="InterPro" id="IPR018247">
    <property type="entry name" value="EF_Hand_1_Ca_BS"/>
</dbReference>
<dbReference type="Proteomes" id="UP000580250">
    <property type="component" value="Unassembled WGS sequence"/>
</dbReference>
<feature type="domain" description="EF-hand" evidence="6">
    <location>
        <begin position="135"/>
        <end position="172"/>
    </location>
</feature>
<sequence length="172" mass="20092">MAQNPLLYGYFQAVDQDKSGKISTNELQRALSNGSWRPFNQETCRMMISMFDKDNDGGIGFNEFQSLWAYINDWSNTFRSYDRDNSGSIDKGELKNALTQFGYRLSDRFYNMAIQKFDRSHSGNIKFDDFIQLCVVLQTLTAAFREKDTDQDGYVKIHYEDFLLMVFSLRLQ</sequence>
<dbReference type="FunFam" id="1.10.238.10:FF:000003">
    <property type="entry name" value="Calmodulin A"/>
    <property type="match status" value="1"/>
</dbReference>
<dbReference type="InterPro" id="IPR002048">
    <property type="entry name" value="EF_hand_dom"/>
</dbReference>
<accession>A0A6V7TRE6</accession>
<evidence type="ECO:0000256" key="3">
    <source>
        <dbReference type="ARBA" id="ARBA00022723"/>
    </source>
</evidence>
<dbReference type="PROSITE" id="PS00018">
    <property type="entry name" value="EF_HAND_1"/>
    <property type="match status" value="2"/>
</dbReference>
<dbReference type="GO" id="GO:0005737">
    <property type="term" value="C:cytoplasm"/>
    <property type="evidence" value="ECO:0007669"/>
    <property type="project" value="UniProtKB-SubCell"/>
</dbReference>
<comment type="caution">
    <text evidence="7">The sequence shown here is derived from an EMBL/GenBank/DDBJ whole genome shotgun (WGS) entry which is preliminary data.</text>
</comment>
<dbReference type="Gene3D" id="1.10.238.10">
    <property type="entry name" value="EF-hand"/>
    <property type="match status" value="1"/>
</dbReference>
<organism evidence="7 8">
    <name type="scientific">Meloidogyne enterolobii</name>
    <name type="common">Root-knot nematode worm</name>
    <name type="synonym">Meloidogyne mayaguensis</name>
    <dbReference type="NCBI Taxonomy" id="390850"/>
    <lineage>
        <taxon>Eukaryota</taxon>
        <taxon>Metazoa</taxon>
        <taxon>Ecdysozoa</taxon>
        <taxon>Nematoda</taxon>
        <taxon>Chromadorea</taxon>
        <taxon>Rhabditida</taxon>
        <taxon>Tylenchina</taxon>
        <taxon>Tylenchomorpha</taxon>
        <taxon>Tylenchoidea</taxon>
        <taxon>Meloidogynidae</taxon>
        <taxon>Meloidogyninae</taxon>
        <taxon>Meloidogyne</taxon>
    </lineage>
</organism>
<name>A0A6V7TRE6_MELEN</name>
<dbReference type="PANTHER" id="PTHR46212">
    <property type="entry name" value="PEFLIN"/>
    <property type="match status" value="1"/>
</dbReference>
<keyword evidence="3" id="KW-0479">Metal-binding</keyword>